<dbReference type="EMBL" id="KZ997678">
    <property type="protein sequence ID" value="RKO87105.1"/>
    <property type="molecule type" value="Genomic_DNA"/>
</dbReference>
<proteinExistence type="predicted"/>
<accession>A0A4P9W6U8</accession>
<keyword evidence="2" id="KW-1185">Reference proteome</keyword>
<sequence length="351" mass="38224">MLPIWSIPGLHGGAPFFGLGLLDGCSDSECTWVPSDGVPWMVALNQSVPGPHWVSPIQRNPGPSQMEYLRRLLLFKAITGPNASMVSQAGSWIRCVPRPYWVALIWSNPRLILIPIGSDPGSNAVLRIWCNPGSKGLLGFQTILCLIGRYDWEQPWVQKGRHFYDGVAPMVALLWIDPTTHWVALIWSDPGSNGVSPIWSIPAANGLMVQVVVRDGLKRKIIGAGQNNIPSRPPNKWNRQSKTKDIACGGGELTKKHDNPAPLERVINNSKDTDLRPHTRVSRAIRVRVVGDSGSQPSACTLTTFARIVTCSLLTPDSGSCCQQSQGRAGVRQSGSPGFIGGRLGNAECWF</sequence>
<protein>
    <submittedName>
        <fullName evidence="1">Uncharacterized protein</fullName>
    </submittedName>
</protein>
<reference evidence="2" key="1">
    <citation type="journal article" date="2018" name="Nat. Microbiol.">
        <title>Leveraging single-cell genomics to expand the fungal tree of life.</title>
        <authorList>
            <person name="Ahrendt S.R."/>
            <person name="Quandt C.A."/>
            <person name="Ciobanu D."/>
            <person name="Clum A."/>
            <person name="Salamov A."/>
            <person name="Andreopoulos B."/>
            <person name="Cheng J.F."/>
            <person name="Woyke T."/>
            <person name="Pelin A."/>
            <person name="Henrissat B."/>
            <person name="Reynolds N.K."/>
            <person name="Benny G.L."/>
            <person name="Smith M.E."/>
            <person name="James T.Y."/>
            <person name="Grigoriev I.V."/>
        </authorList>
    </citation>
    <scope>NUCLEOTIDE SEQUENCE [LARGE SCALE GENOMIC DNA]</scope>
</reference>
<dbReference type="AlphaFoldDB" id="A0A4P9W6U8"/>
<evidence type="ECO:0000313" key="2">
    <source>
        <dbReference type="Proteomes" id="UP000269721"/>
    </source>
</evidence>
<gene>
    <name evidence="1" type="ORF">BDK51DRAFT_26988</name>
</gene>
<evidence type="ECO:0000313" key="1">
    <source>
        <dbReference type="EMBL" id="RKO87105.1"/>
    </source>
</evidence>
<name>A0A4P9W6U8_9FUNG</name>
<organism evidence="1 2">
    <name type="scientific">Blyttiomyces helicus</name>
    <dbReference type="NCBI Taxonomy" id="388810"/>
    <lineage>
        <taxon>Eukaryota</taxon>
        <taxon>Fungi</taxon>
        <taxon>Fungi incertae sedis</taxon>
        <taxon>Chytridiomycota</taxon>
        <taxon>Chytridiomycota incertae sedis</taxon>
        <taxon>Chytridiomycetes</taxon>
        <taxon>Chytridiomycetes incertae sedis</taxon>
        <taxon>Blyttiomyces</taxon>
    </lineage>
</organism>
<dbReference type="Proteomes" id="UP000269721">
    <property type="component" value="Unassembled WGS sequence"/>
</dbReference>